<accession>A0ABU3FIT2</accession>
<keyword evidence="2" id="KW-1185">Reference proteome</keyword>
<organism evidence="1 2">
    <name type="scientific">Enterococcus pseudoavium</name>
    <dbReference type="NCBI Taxonomy" id="44007"/>
    <lineage>
        <taxon>Bacteria</taxon>
        <taxon>Bacillati</taxon>
        <taxon>Bacillota</taxon>
        <taxon>Bacilli</taxon>
        <taxon>Lactobacillales</taxon>
        <taxon>Enterococcaceae</taxon>
        <taxon>Enterococcus</taxon>
    </lineage>
</organism>
<gene>
    <name evidence="1" type="ORF">P7H46_09010</name>
</gene>
<dbReference type="RefSeq" id="WP_311815806.1">
    <property type="nucleotide sequence ID" value="NZ_JARQAZ010000007.1"/>
</dbReference>
<name>A0ABU3FIT2_9ENTE</name>
<comment type="caution">
    <text evidence="1">The sequence shown here is derived from an EMBL/GenBank/DDBJ whole genome shotgun (WGS) entry which is preliminary data.</text>
</comment>
<protein>
    <submittedName>
        <fullName evidence="1">Uncharacterized protein</fullName>
    </submittedName>
</protein>
<dbReference type="Proteomes" id="UP001269061">
    <property type="component" value="Unassembled WGS sequence"/>
</dbReference>
<reference evidence="1 2" key="1">
    <citation type="submission" date="2023-03" db="EMBL/GenBank/DDBJ databases">
        <authorList>
            <person name="Shen W."/>
            <person name="Cai J."/>
        </authorList>
    </citation>
    <scope>NUCLEOTIDE SEQUENCE [LARGE SCALE GENOMIC DNA]</scope>
    <source>
        <strain evidence="1 2">Y59</strain>
    </source>
</reference>
<proteinExistence type="predicted"/>
<sequence>MEIDIELVKQMLNKSRGDIYPEDYLGENDIEEGSEEEEFIYENFTTISNYVIKRLQTRLAFMEQGLKD</sequence>
<evidence type="ECO:0000313" key="2">
    <source>
        <dbReference type="Proteomes" id="UP001269061"/>
    </source>
</evidence>
<dbReference type="EMBL" id="JARQAZ010000007">
    <property type="protein sequence ID" value="MDT2770976.1"/>
    <property type="molecule type" value="Genomic_DNA"/>
</dbReference>
<evidence type="ECO:0000313" key="1">
    <source>
        <dbReference type="EMBL" id="MDT2770976.1"/>
    </source>
</evidence>